<protein>
    <submittedName>
        <fullName evidence="2">Uncharacterized protein</fullName>
    </submittedName>
</protein>
<reference evidence="2 3" key="1">
    <citation type="submission" date="2014-10" db="EMBL/GenBank/DDBJ databases">
        <title>Draft genome of the hookworm Ancylostoma caninum.</title>
        <authorList>
            <person name="Mitreva M."/>
        </authorList>
    </citation>
    <scope>NUCLEOTIDE SEQUENCE [LARGE SCALE GENOMIC DNA]</scope>
    <source>
        <strain evidence="2 3">Baltimore</strain>
    </source>
</reference>
<feature type="compositionally biased region" description="Basic and acidic residues" evidence="1">
    <location>
        <begin position="60"/>
        <end position="96"/>
    </location>
</feature>
<feature type="region of interest" description="Disordered" evidence="1">
    <location>
        <begin position="1"/>
        <end position="196"/>
    </location>
</feature>
<keyword evidence="3" id="KW-1185">Reference proteome</keyword>
<evidence type="ECO:0000313" key="2">
    <source>
        <dbReference type="EMBL" id="RCN53190.1"/>
    </source>
</evidence>
<feature type="compositionally biased region" description="Pro residues" evidence="1">
    <location>
        <begin position="394"/>
        <end position="407"/>
    </location>
</feature>
<evidence type="ECO:0000313" key="3">
    <source>
        <dbReference type="Proteomes" id="UP000252519"/>
    </source>
</evidence>
<feature type="compositionally biased region" description="Pro residues" evidence="1">
    <location>
        <begin position="417"/>
        <end position="428"/>
    </location>
</feature>
<feature type="compositionally biased region" description="Pro residues" evidence="1">
    <location>
        <begin position="327"/>
        <end position="388"/>
    </location>
</feature>
<gene>
    <name evidence="2" type="ORF">ANCCAN_00744</name>
</gene>
<name>A0A368HCR4_ANCCA</name>
<dbReference type="Proteomes" id="UP000252519">
    <property type="component" value="Unassembled WGS sequence"/>
</dbReference>
<feature type="compositionally biased region" description="Polar residues" evidence="1">
    <location>
        <begin position="498"/>
        <end position="519"/>
    </location>
</feature>
<feature type="compositionally biased region" description="Basic and acidic residues" evidence="1">
    <location>
        <begin position="174"/>
        <end position="191"/>
    </location>
</feature>
<dbReference type="EMBL" id="JOJR01000003">
    <property type="protein sequence ID" value="RCN53190.1"/>
    <property type="molecule type" value="Genomic_DNA"/>
</dbReference>
<feature type="compositionally biased region" description="Pro residues" evidence="1">
    <location>
        <begin position="234"/>
        <end position="245"/>
    </location>
</feature>
<dbReference type="AlphaFoldDB" id="A0A368HCR4"/>
<feature type="region of interest" description="Disordered" evidence="1">
    <location>
        <begin position="224"/>
        <end position="519"/>
    </location>
</feature>
<dbReference type="OrthoDB" id="10590396at2759"/>
<organism evidence="2 3">
    <name type="scientific">Ancylostoma caninum</name>
    <name type="common">Dog hookworm</name>
    <dbReference type="NCBI Taxonomy" id="29170"/>
    <lineage>
        <taxon>Eukaryota</taxon>
        <taxon>Metazoa</taxon>
        <taxon>Ecdysozoa</taxon>
        <taxon>Nematoda</taxon>
        <taxon>Chromadorea</taxon>
        <taxon>Rhabditida</taxon>
        <taxon>Rhabditina</taxon>
        <taxon>Rhabditomorpha</taxon>
        <taxon>Strongyloidea</taxon>
        <taxon>Ancylostomatidae</taxon>
        <taxon>Ancylostomatinae</taxon>
        <taxon>Ancylostoma</taxon>
    </lineage>
</organism>
<comment type="caution">
    <text evidence="2">The sequence shown here is derived from an EMBL/GenBank/DDBJ whole genome shotgun (WGS) entry which is preliminary data.</text>
</comment>
<accession>A0A368HCR4</accession>
<dbReference type="STRING" id="29170.A0A368HCR4"/>
<sequence length="519" mass="55182">MKTIEQNRAAIKSPSLVDCPGSQREPAKKIAEIEEELYTMAPPVKPVKGGSGEATAYQAPKEKEGKPSRKAKEREDLDKKSKEARKGGPELPDSLRKVKKKQKPTAEQGVTALDPQTAMVQLVPSKEGALKERRKKSKDRKPGAQLAEATQEEGSTRVVKPRKAWSKRFLKWRGSSEKQEEQEEAKPRADVESSEELDYWLFPDGRPTKEFTLSVIPSALSGLLQTDEKAPGQPSLPEPPVPVPGSVPHVPETYGVADRPPPKPARQGPGPSPRGSKELPPVDVRKSPQKRSAEALPKPGGPAMMSPAGSQGPAPKPSAPQPYYFPGVPPPPPRPPPKPPVFPPGPTPQQPTYFPGPPPQPAGGYPPGPPPQQPPYAPGPPAKQPGYPPGASAPQPPAPPPKPPSFPSAPQEDYFAVPPPKPPGPPPGGATKPSKYVPGPGPSAPSAAQDDSYFASPSPAKPPNYFTGGAPPPSSYPTEPQAGQGYGTKPPGAADQQRYPSPTQYQPTRAPQMTQYPPR</sequence>
<evidence type="ECO:0000256" key="1">
    <source>
        <dbReference type="SAM" id="MobiDB-lite"/>
    </source>
</evidence>
<feature type="compositionally biased region" description="Basic residues" evidence="1">
    <location>
        <begin position="159"/>
        <end position="171"/>
    </location>
</feature>
<proteinExistence type="predicted"/>